<evidence type="ECO:0000313" key="2">
    <source>
        <dbReference type="EMBL" id="MEO3712472.1"/>
    </source>
</evidence>
<protein>
    <submittedName>
        <fullName evidence="2">Uncharacterized protein</fullName>
    </submittedName>
</protein>
<dbReference type="Proteomes" id="UP001462640">
    <property type="component" value="Unassembled WGS sequence"/>
</dbReference>
<evidence type="ECO:0000313" key="3">
    <source>
        <dbReference type="Proteomes" id="UP001462640"/>
    </source>
</evidence>
<reference evidence="2 3" key="1">
    <citation type="submission" date="2024-05" db="EMBL/GenBank/DDBJ databases">
        <title>Roseateles sp. 2.12 16S ribosomal RNA gene Genome sequencing and assembly.</title>
        <authorList>
            <person name="Woo H."/>
        </authorList>
    </citation>
    <scope>NUCLEOTIDE SEQUENCE [LARGE SCALE GENOMIC DNA]</scope>
    <source>
        <strain evidence="2 3">2.12</strain>
    </source>
</reference>
<dbReference type="EMBL" id="JBDPZC010000002">
    <property type="protein sequence ID" value="MEO3712472.1"/>
    <property type="molecule type" value="Genomic_DNA"/>
</dbReference>
<accession>A0ABV0GBN9</accession>
<name>A0ABV0GBN9_9BURK</name>
<dbReference type="RefSeq" id="WP_269630602.1">
    <property type="nucleotide sequence ID" value="NZ_JBDPZC010000002.1"/>
</dbReference>
<keyword evidence="3" id="KW-1185">Reference proteome</keyword>
<evidence type="ECO:0000256" key="1">
    <source>
        <dbReference type="SAM" id="MobiDB-lite"/>
    </source>
</evidence>
<feature type="region of interest" description="Disordered" evidence="1">
    <location>
        <begin position="77"/>
        <end position="108"/>
    </location>
</feature>
<organism evidence="2 3">
    <name type="scientific">Roseateles flavus</name>
    <dbReference type="NCBI Taxonomy" id="3149041"/>
    <lineage>
        <taxon>Bacteria</taxon>
        <taxon>Pseudomonadati</taxon>
        <taxon>Pseudomonadota</taxon>
        <taxon>Betaproteobacteria</taxon>
        <taxon>Burkholderiales</taxon>
        <taxon>Sphaerotilaceae</taxon>
        <taxon>Roseateles</taxon>
    </lineage>
</organism>
<gene>
    <name evidence="2" type="ORF">ABDJ40_06790</name>
</gene>
<proteinExistence type="predicted"/>
<comment type="caution">
    <text evidence="2">The sequence shown here is derived from an EMBL/GenBank/DDBJ whole genome shotgun (WGS) entry which is preliminary data.</text>
</comment>
<sequence>MHLDLNNPRSIVSWWQVYPERHGPQLSALARLQPQFAASIREARRLIDDDPLLAERHAAAQRRQALVRGWVPSAEDRELDQLAEQAADEDTSAAPPEPEEPAAASAWH</sequence>